<sequence>MRPPGLIDLALITDHNGTPTAYGAGLRKHPAAD</sequence>
<dbReference type="AlphaFoldDB" id="A0A7W9KP86"/>
<evidence type="ECO:0000313" key="2">
    <source>
        <dbReference type="Proteomes" id="UP000585638"/>
    </source>
</evidence>
<comment type="caution">
    <text evidence="1">The sequence shown here is derived from an EMBL/GenBank/DDBJ whole genome shotgun (WGS) entry which is preliminary data.</text>
</comment>
<dbReference type="Proteomes" id="UP000585638">
    <property type="component" value="Unassembled WGS sequence"/>
</dbReference>
<organism evidence="1 2">
    <name type="scientific">Kutzneria kofuensis</name>
    <dbReference type="NCBI Taxonomy" id="103725"/>
    <lineage>
        <taxon>Bacteria</taxon>
        <taxon>Bacillati</taxon>
        <taxon>Actinomycetota</taxon>
        <taxon>Actinomycetes</taxon>
        <taxon>Pseudonocardiales</taxon>
        <taxon>Pseudonocardiaceae</taxon>
        <taxon>Kutzneria</taxon>
    </lineage>
</organism>
<accession>A0A7W9KP86</accession>
<gene>
    <name evidence="1" type="ORF">BJ998_007308</name>
</gene>
<reference evidence="1 2" key="1">
    <citation type="submission" date="2020-08" db="EMBL/GenBank/DDBJ databases">
        <title>Sequencing the genomes of 1000 actinobacteria strains.</title>
        <authorList>
            <person name="Klenk H.-P."/>
        </authorList>
    </citation>
    <scope>NUCLEOTIDE SEQUENCE [LARGE SCALE GENOMIC DNA]</scope>
    <source>
        <strain evidence="1 2">DSM 43851</strain>
    </source>
</reference>
<proteinExistence type="predicted"/>
<evidence type="ECO:0000313" key="1">
    <source>
        <dbReference type="EMBL" id="MBB5896112.1"/>
    </source>
</evidence>
<protein>
    <submittedName>
        <fullName evidence="1">Uncharacterized protein</fullName>
    </submittedName>
</protein>
<name>A0A7W9KP86_9PSEU</name>
<dbReference type="EMBL" id="JACHIR010000001">
    <property type="protein sequence ID" value="MBB5896112.1"/>
    <property type="molecule type" value="Genomic_DNA"/>
</dbReference>
<keyword evidence="2" id="KW-1185">Reference proteome</keyword>